<gene>
    <name evidence="2" type="ORF">GPECTOR_1g480</name>
</gene>
<feature type="region of interest" description="Disordered" evidence="1">
    <location>
        <begin position="144"/>
        <end position="183"/>
    </location>
</feature>
<organism evidence="2 3">
    <name type="scientific">Gonium pectorale</name>
    <name type="common">Green alga</name>
    <dbReference type="NCBI Taxonomy" id="33097"/>
    <lineage>
        <taxon>Eukaryota</taxon>
        <taxon>Viridiplantae</taxon>
        <taxon>Chlorophyta</taxon>
        <taxon>core chlorophytes</taxon>
        <taxon>Chlorophyceae</taxon>
        <taxon>CS clade</taxon>
        <taxon>Chlamydomonadales</taxon>
        <taxon>Volvocaceae</taxon>
        <taxon>Gonium</taxon>
    </lineage>
</organism>
<sequence>MSSANAPPAGLSSGRAHIAHDRWDPVKSSYEFTELPEHHVRPQPVITIPQHTSGAYTNGDIEHSHPTNRPILACTGLPRAFKVGTRCVNPLEPRYHLPGTSSPTGGVPSPKAAGSLAAEASWGALPSPSRNGGERLLAPALSVPRSADGPRLQPLASPSSAPHAQHGDGGASTPKASGGSNSAVTTNGAVGGLLLYGPTATPVSAGDRCLDVADINGRRSSSVPQRRGGFDPLNVTDIVSTRVTLLKKPVAIGTRHGEE</sequence>
<protein>
    <submittedName>
        <fullName evidence="2">Uncharacterized protein</fullName>
    </submittedName>
</protein>
<evidence type="ECO:0000313" key="2">
    <source>
        <dbReference type="EMBL" id="KXZ56535.1"/>
    </source>
</evidence>
<name>A0A150H3D8_GONPE</name>
<evidence type="ECO:0000313" key="3">
    <source>
        <dbReference type="Proteomes" id="UP000075714"/>
    </source>
</evidence>
<feature type="compositionally biased region" description="Polar residues" evidence="1">
    <location>
        <begin position="174"/>
        <end position="183"/>
    </location>
</feature>
<dbReference type="OrthoDB" id="536197at2759"/>
<evidence type="ECO:0000256" key="1">
    <source>
        <dbReference type="SAM" id="MobiDB-lite"/>
    </source>
</evidence>
<feature type="region of interest" description="Disordered" evidence="1">
    <location>
        <begin position="92"/>
        <end position="114"/>
    </location>
</feature>
<accession>A0A150H3D8</accession>
<comment type="caution">
    <text evidence="2">The sequence shown here is derived from an EMBL/GenBank/DDBJ whole genome shotgun (WGS) entry which is preliminary data.</text>
</comment>
<dbReference type="EMBL" id="LSYV01000002">
    <property type="protein sequence ID" value="KXZ56535.1"/>
    <property type="molecule type" value="Genomic_DNA"/>
</dbReference>
<keyword evidence="3" id="KW-1185">Reference proteome</keyword>
<dbReference type="Proteomes" id="UP000075714">
    <property type="component" value="Unassembled WGS sequence"/>
</dbReference>
<reference evidence="3" key="1">
    <citation type="journal article" date="2016" name="Nat. Commun.">
        <title>The Gonium pectorale genome demonstrates co-option of cell cycle regulation during the evolution of multicellularity.</title>
        <authorList>
            <person name="Hanschen E.R."/>
            <person name="Marriage T.N."/>
            <person name="Ferris P.J."/>
            <person name="Hamaji T."/>
            <person name="Toyoda A."/>
            <person name="Fujiyama A."/>
            <person name="Neme R."/>
            <person name="Noguchi H."/>
            <person name="Minakuchi Y."/>
            <person name="Suzuki M."/>
            <person name="Kawai-Toyooka H."/>
            <person name="Smith D.R."/>
            <person name="Sparks H."/>
            <person name="Anderson J."/>
            <person name="Bakaric R."/>
            <person name="Luria V."/>
            <person name="Karger A."/>
            <person name="Kirschner M.W."/>
            <person name="Durand P.M."/>
            <person name="Michod R.E."/>
            <person name="Nozaki H."/>
            <person name="Olson B.J."/>
        </authorList>
    </citation>
    <scope>NUCLEOTIDE SEQUENCE [LARGE SCALE GENOMIC DNA]</scope>
    <source>
        <strain evidence="3">NIES-2863</strain>
    </source>
</reference>
<dbReference type="AlphaFoldDB" id="A0A150H3D8"/>
<proteinExistence type="predicted"/>